<dbReference type="GO" id="GO:0043065">
    <property type="term" value="P:positive regulation of apoptotic process"/>
    <property type="evidence" value="ECO:0007669"/>
    <property type="project" value="TreeGrafter"/>
</dbReference>
<evidence type="ECO:0000313" key="10">
    <source>
        <dbReference type="EMBL" id="CAF3721842.1"/>
    </source>
</evidence>
<keyword evidence="1" id="KW-0723">Serine/threonine-protein kinase</keyword>
<dbReference type="PROSITE" id="PS00108">
    <property type="entry name" value="PROTEIN_KINASE_ST"/>
    <property type="match status" value="1"/>
</dbReference>
<feature type="compositionally biased region" description="Low complexity" evidence="7">
    <location>
        <begin position="466"/>
        <end position="490"/>
    </location>
</feature>
<feature type="compositionally biased region" description="Basic and acidic residues" evidence="7">
    <location>
        <begin position="209"/>
        <end position="220"/>
    </location>
</feature>
<feature type="compositionally biased region" description="Polar residues" evidence="7">
    <location>
        <begin position="30"/>
        <end position="81"/>
    </location>
</feature>
<dbReference type="GO" id="GO:0004674">
    <property type="term" value="F:protein serine/threonine kinase activity"/>
    <property type="evidence" value="ECO:0007669"/>
    <property type="project" value="UniProtKB-KW"/>
</dbReference>
<keyword evidence="2" id="KW-0808">Transferase</keyword>
<dbReference type="Proteomes" id="UP000663874">
    <property type="component" value="Unassembled WGS sequence"/>
</dbReference>
<dbReference type="EMBL" id="CAJOBE010000804">
    <property type="protein sequence ID" value="CAF3686734.1"/>
    <property type="molecule type" value="Genomic_DNA"/>
</dbReference>
<sequence>MSGTPSLGAFNKDKVANKFGIQLKPKDSNKQPQRPLNPSTEQNSINTGTSTLTENKTVSDFRSQNETNKNNLNQTSSSKTPESIKKSLENSIKSKSTIGLVSTSTHSEVSNSFQLNVNHSKSSNLMKSNETINSISSSSTSKSLNQLKRASLAPVPTDRRSSLILTNQNKLLESSKLKRSSIAKIPERIVSSIHSIKQSNIPSNIIKTETKIEHQEDKPLNKKQLSKTSDNVTPTANKNKQQHQPVTSSTTISKQLSSILLINKSTPFFLRPQSVPSSSSLLSTLQLSQSSLSLVESSPIHLEIQCQLFKNRVLSSRVANIIRQFESQAASSSMNNHTKVSSPIRSVFVKQWEGTRKNGNSSRTPPIVVVDTSSPIPFTSKKNNNNNHNHNHNHNKPQPIIICEKIANHNRPIPPPVSPKTPLTKTWSQLKQISQQQKQQVEIIETDTNSTVHRMVAVINNANKESVTLSRSSTSATTDSTCSSSYSSSSNAPSPPGFARPTIASTQKQRQFISNTNTFKRANSPFPPVTTFTRTISSTPSTIVPLCSINEDFEQHQQQIQTSTLTNRFCSSDVNLIDQYRQISTSEKILSETNLLQNSITEIITINTNLPLKYKRDSLIRLYGPDVLQQRGHHTSHDVVLEDDVDPPFSPRIVTIKKNKSVTDEYELMEILGRGKFGEVKKCRERSTQHLLAAKFIQLNKEQDRIEALNEIEIMKALQHPRLLQLYDAFETKGNICLIMELISGGELFERVIDDGFILTERLCELYMMQICEGVSFMHSCNIVHLDMKPENILCVNRGGHRIKIIDFGLARKFDPSKQLKVLFGTPEFVAPEVINFDRVGFGTDMWSVGVICYVLLSGLSPFMGESDNDTYANINRASYDFDDESFTDISKDAKDFISKLLVKDKDKRLSARQCLAHPWLIRRPKLISVPSEEELAEKQLSTKKLRRFVIRRRWQKAVNALLALQRMGMTL</sequence>
<dbReference type="GO" id="GO:0035556">
    <property type="term" value="P:intracellular signal transduction"/>
    <property type="evidence" value="ECO:0007669"/>
    <property type="project" value="TreeGrafter"/>
</dbReference>
<evidence type="ECO:0000256" key="1">
    <source>
        <dbReference type="ARBA" id="ARBA00022527"/>
    </source>
</evidence>
<feature type="compositionally biased region" description="Polar residues" evidence="7">
    <location>
        <begin position="226"/>
        <end position="250"/>
    </location>
</feature>
<dbReference type="InterPro" id="IPR000719">
    <property type="entry name" value="Prot_kinase_dom"/>
</dbReference>
<keyword evidence="4" id="KW-0418">Kinase</keyword>
<feature type="region of interest" description="Disordered" evidence="7">
    <location>
        <begin position="209"/>
        <end position="250"/>
    </location>
</feature>
<dbReference type="PROSITE" id="PS00107">
    <property type="entry name" value="PROTEIN_KINASE_ATP"/>
    <property type="match status" value="1"/>
</dbReference>
<proteinExistence type="predicted"/>
<evidence type="ECO:0000256" key="4">
    <source>
        <dbReference type="ARBA" id="ARBA00022777"/>
    </source>
</evidence>
<evidence type="ECO:0000313" key="9">
    <source>
        <dbReference type="EMBL" id="CAF3686734.1"/>
    </source>
</evidence>
<dbReference type="Gene3D" id="3.30.200.20">
    <property type="entry name" value="Phosphorylase Kinase, domain 1"/>
    <property type="match status" value="1"/>
</dbReference>
<dbReference type="Pfam" id="PF00069">
    <property type="entry name" value="Pkinase"/>
    <property type="match status" value="1"/>
</dbReference>
<dbReference type="FunFam" id="3.30.200.20:FF:000042">
    <property type="entry name" value="Aurora kinase A"/>
    <property type="match status" value="1"/>
</dbReference>
<dbReference type="InterPro" id="IPR017441">
    <property type="entry name" value="Protein_kinase_ATP_BS"/>
</dbReference>
<keyword evidence="5 6" id="KW-0067">ATP-binding</keyword>
<dbReference type="InterPro" id="IPR008271">
    <property type="entry name" value="Ser/Thr_kinase_AS"/>
</dbReference>
<dbReference type="PANTHER" id="PTHR24342">
    <property type="entry name" value="SERINE/THREONINE-PROTEIN KINASE 17"/>
    <property type="match status" value="1"/>
</dbReference>
<dbReference type="FunFam" id="1.10.510.10:FF:000594">
    <property type="entry name" value="Myosin light chain kinase isoform-III"/>
    <property type="match status" value="1"/>
</dbReference>
<protein>
    <recommendedName>
        <fullName evidence="8">Protein kinase domain-containing protein</fullName>
    </recommendedName>
</protein>
<evidence type="ECO:0000313" key="11">
    <source>
        <dbReference type="Proteomes" id="UP000663874"/>
    </source>
</evidence>
<evidence type="ECO:0000256" key="7">
    <source>
        <dbReference type="SAM" id="MobiDB-lite"/>
    </source>
</evidence>
<accession>A0A818TGL0</accession>
<dbReference type="AlphaFoldDB" id="A0A818TGL0"/>
<dbReference type="InterPro" id="IPR011009">
    <property type="entry name" value="Kinase-like_dom_sf"/>
</dbReference>
<evidence type="ECO:0000256" key="3">
    <source>
        <dbReference type="ARBA" id="ARBA00022741"/>
    </source>
</evidence>
<reference evidence="9" key="1">
    <citation type="submission" date="2021-02" db="EMBL/GenBank/DDBJ databases">
        <authorList>
            <person name="Nowell W R."/>
        </authorList>
    </citation>
    <scope>NUCLEOTIDE SEQUENCE</scope>
</reference>
<dbReference type="EMBL" id="CAJOAX010001511">
    <property type="protein sequence ID" value="CAF3721842.1"/>
    <property type="molecule type" value="Genomic_DNA"/>
</dbReference>
<comment type="caution">
    <text evidence="9">The sequence shown here is derived from an EMBL/GenBank/DDBJ whole genome shotgun (WGS) entry which is preliminary data.</text>
</comment>
<dbReference type="SUPFAM" id="SSF56112">
    <property type="entry name" value="Protein kinase-like (PK-like)"/>
    <property type="match status" value="1"/>
</dbReference>
<feature type="binding site" evidence="6">
    <location>
        <position position="695"/>
    </location>
    <ligand>
        <name>ATP</name>
        <dbReference type="ChEBI" id="CHEBI:30616"/>
    </ligand>
</feature>
<dbReference type="SMART" id="SM00220">
    <property type="entry name" value="S_TKc"/>
    <property type="match status" value="1"/>
</dbReference>
<feature type="region of interest" description="Disordered" evidence="7">
    <location>
        <begin position="1"/>
        <end position="87"/>
    </location>
</feature>
<feature type="region of interest" description="Disordered" evidence="7">
    <location>
        <begin position="466"/>
        <end position="501"/>
    </location>
</feature>
<keyword evidence="3 6" id="KW-0547">Nucleotide-binding</keyword>
<organism evidence="9 11">
    <name type="scientific">Rotaria sordida</name>
    <dbReference type="NCBI Taxonomy" id="392033"/>
    <lineage>
        <taxon>Eukaryota</taxon>
        <taxon>Metazoa</taxon>
        <taxon>Spiralia</taxon>
        <taxon>Gnathifera</taxon>
        <taxon>Rotifera</taxon>
        <taxon>Eurotatoria</taxon>
        <taxon>Bdelloidea</taxon>
        <taxon>Philodinida</taxon>
        <taxon>Philodinidae</taxon>
        <taxon>Rotaria</taxon>
    </lineage>
</organism>
<dbReference type="CDD" id="cd14103">
    <property type="entry name" value="STKc_MLCK"/>
    <property type="match status" value="1"/>
</dbReference>
<evidence type="ECO:0000256" key="5">
    <source>
        <dbReference type="ARBA" id="ARBA00022840"/>
    </source>
</evidence>
<name>A0A818TGL0_9BILA</name>
<evidence type="ECO:0000259" key="8">
    <source>
        <dbReference type="PROSITE" id="PS50011"/>
    </source>
</evidence>
<dbReference type="Proteomes" id="UP000663823">
    <property type="component" value="Unassembled WGS sequence"/>
</dbReference>
<dbReference type="PROSITE" id="PS50011">
    <property type="entry name" value="PROTEIN_KINASE_DOM"/>
    <property type="match status" value="1"/>
</dbReference>
<feature type="domain" description="Protein kinase" evidence="8">
    <location>
        <begin position="666"/>
        <end position="921"/>
    </location>
</feature>
<dbReference type="GO" id="GO:0005524">
    <property type="term" value="F:ATP binding"/>
    <property type="evidence" value="ECO:0007669"/>
    <property type="project" value="UniProtKB-UniRule"/>
</dbReference>
<evidence type="ECO:0000256" key="6">
    <source>
        <dbReference type="PROSITE-ProRule" id="PRU10141"/>
    </source>
</evidence>
<dbReference type="Gene3D" id="1.10.510.10">
    <property type="entry name" value="Transferase(Phosphotransferase) domain 1"/>
    <property type="match status" value="1"/>
</dbReference>
<gene>
    <name evidence="9" type="ORF">FNK824_LOCUS8227</name>
    <name evidence="10" type="ORF">OTI717_LOCUS13878</name>
</gene>
<evidence type="ECO:0000256" key="2">
    <source>
        <dbReference type="ARBA" id="ARBA00022679"/>
    </source>
</evidence>
<dbReference type="PANTHER" id="PTHR24342:SF20">
    <property type="entry name" value="MYOSIN LIGHT CHAIN KINASE, SMOOTH MUSCLE"/>
    <property type="match status" value="1"/>
</dbReference>
<dbReference type="GO" id="GO:0005634">
    <property type="term" value="C:nucleus"/>
    <property type="evidence" value="ECO:0007669"/>
    <property type="project" value="TreeGrafter"/>
</dbReference>